<organism evidence="2 3">
    <name type="scientific">Aphanomyces stellatus</name>
    <dbReference type="NCBI Taxonomy" id="120398"/>
    <lineage>
        <taxon>Eukaryota</taxon>
        <taxon>Sar</taxon>
        <taxon>Stramenopiles</taxon>
        <taxon>Oomycota</taxon>
        <taxon>Saprolegniomycetes</taxon>
        <taxon>Saprolegniales</taxon>
        <taxon>Verrucalvaceae</taxon>
        <taxon>Aphanomyces</taxon>
    </lineage>
</organism>
<accession>A0A485KC65</accession>
<dbReference type="EMBL" id="VJMH01000341">
    <property type="protein sequence ID" value="KAF0716890.1"/>
    <property type="molecule type" value="Genomic_DNA"/>
</dbReference>
<name>A0A485KC65_9STRA</name>
<proteinExistence type="predicted"/>
<reference evidence="1" key="2">
    <citation type="submission" date="2019-06" db="EMBL/GenBank/DDBJ databases">
        <title>Genomics analysis of Aphanomyces spp. identifies a new class of oomycete effector associated with host adaptation.</title>
        <authorList>
            <person name="Gaulin E."/>
        </authorList>
    </citation>
    <scope>NUCLEOTIDE SEQUENCE</scope>
    <source>
        <strain evidence="1">CBS 578.67</strain>
    </source>
</reference>
<evidence type="ECO:0000313" key="1">
    <source>
        <dbReference type="EMBL" id="KAF0716890.1"/>
    </source>
</evidence>
<evidence type="ECO:0000313" key="3">
    <source>
        <dbReference type="Proteomes" id="UP000332933"/>
    </source>
</evidence>
<protein>
    <submittedName>
        <fullName evidence="2">Aste57867_2606 protein</fullName>
    </submittedName>
</protein>
<dbReference type="Gene3D" id="1.25.40.20">
    <property type="entry name" value="Ankyrin repeat-containing domain"/>
    <property type="match status" value="1"/>
</dbReference>
<dbReference type="SUPFAM" id="SSF48403">
    <property type="entry name" value="Ankyrin repeat"/>
    <property type="match status" value="1"/>
</dbReference>
<dbReference type="InterPro" id="IPR052050">
    <property type="entry name" value="SecEffector_AnkRepeat"/>
</dbReference>
<dbReference type="PANTHER" id="PTHR46586">
    <property type="entry name" value="ANKYRIN REPEAT-CONTAINING PROTEIN"/>
    <property type="match status" value="1"/>
</dbReference>
<dbReference type="AlphaFoldDB" id="A0A485KC65"/>
<evidence type="ECO:0000313" key="2">
    <source>
        <dbReference type="EMBL" id="VFT79802.1"/>
    </source>
</evidence>
<reference evidence="2 3" key="1">
    <citation type="submission" date="2019-03" db="EMBL/GenBank/DDBJ databases">
        <authorList>
            <person name="Gaulin E."/>
            <person name="Dumas B."/>
        </authorList>
    </citation>
    <scope>NUCLEOTIDE SEQUENCE [LARGE SCALE GENOMIC DNA]</scope>
    <source>
        <strain evidence="2">CBS 568.67</strain>
    </source>
</reference>
<dbReference type="InterPro" id="IPR036770">
    <property type="entry name" value="Ankyrin_rpt-contain_sf"/>
</dbReference>
<dbReference type="Proteomes" id="UP000332933">
    <property type="component" value="Unassembled WGS sequence"/>
</dbReference>
<gene>
    <name evidence="2" type="primary">Aste57867_2606</name>
    <name evidence="1" type="ORF">As57867_002599</name>
    <name evidence="2" type="ORF">ASTE57867_2606</name>
</gene>
<sequence length="368" mass="41310">MPQSGEVFSSYEFVRLIASYQDGWHQDWLVFLPFRHFESTLRQSYVDQDRLALITATAARVSPWLDHLPSVARLPRLLASVPALHGPLLHSVVYSGQVALLGHFTLPHDDDSVFFLLSSLGFGGSIAMAKRLAERYDVTDAIEYAAIVGHLALVEYLAPTCSPDAAARAFLNAATNNHEAMLRFLLTLWGAQRCGVGAIAPLVEHNRMEMVRLVLSHLPAARGDDVASHWRREFLDAAVYFGRAEMVALLLLEGEEYMPVTKWSIQRAVLCGHLDALQLVYAQNVPESVRAQFQNEWKATWTRGLPIASKFGWLPMLEWFVVTQPPTSNDDMETLRVALDEATKANQDHVVEWLRGHFSELSTDLDFD</sequence>
<dbReference type="EMBL" id="CAADRA010000341">
    <property type="protein sequence ID" value="VFT79802.1"/>
    <property type="molecule type" value="Genomic_DNA"/>
</dbReference>
<dbReference type="PANTHER" id="PTHR46586:SF3">
    <property type="entry name" value="ANKYRIN REPEAT-CONTAINING PROTEIN"/>
    <property type="match status" value="1"/>
</dbReference>
<keyword evidence="3" id="KW-1185">Reference proteome</keyword>